<evidence type="ECO:0000256" key="1">
    <source>
        <dbReference type="ARBA" id="ARBA00008535"/>
    </source>
</evidence>
<protein>
    <recommendedName>
        <fullName evidence="5">AIG1-type G domain-containing protein</fullName>
    </recommendedName>
</protein>
<dbReference type="InterPro" id="IPR045058">
    <property type="entry name" value="GIMA/IAN/Toc"/>
</dbReference>
<dbReference type="GO" id="GO:0005525">
    <property type="term" value="F:GTP binding"/>
    <property type="evidence" value="ECO:0007669"/>
    <property type="project" value="UniProtKB-KW"/>
</dbReference>
<dbReference type="EMBL" id="VSWD01000010">
    <property type="protein sequence ID" value="KAK3091241.1"/>
    <property type="molecule type" value="Genomic_DNA"/>
</dbReference>
<evidence type="ECO:0000256" key="3">
    <source>
        <dbReference type="ARBA" id="ARBA00023134"/>
    </source>
</evidence>
<keyword evidence="4" id="KW-0175">Coiled coil</keyword>
<dbReference type="InterPro" id="IPR027417">
    <property type="entry name" value="P-loop_NTPase"/>
</dbReference>
<evidence type="ECO:0000313" key="6">
    <source>
        <dbReference type="EMBL" id="KAK3091241.1"/>
    </source>
</evidence>
<gene>
    <name evidence="6" type="ORF">FSP39_018207</name>
</gene>
<dbReference type="SUPFAM" id="SSF52540">
    <property type="entry name" value="P-loop containing nucleoside triphosphate hydrolases"/>
    <property type="match status" value="1"/>
</dbReference>
<evidence type="ECO:0000256" key="4">
    <source>
        <dbReference type="SAM" id="Coils"/>
    </source>
</evidence>
<dbReference type="AlphaFoldDB" id="A0AA89BRD0"/>
<evidence type="ECO:0000259" key="5">
    <source>
        <dbReference type="PROSITE" id="PS51720"/>
    </source>
</evidence>
<evidence type="ECO:0000313" key="7">
    <source>
        <dbReference type="Proteomes" id="UP001186944"/>
    </source>
</evidence>
<feature type="coiled-coil region" evidence="4">
    <location>
        <begin position="231"/>
        <end position="297"/>
    </location>
</feature>
<proteinExistence type="inferred from homology"/>
<comment type="similarity">
    <text evidence="1">Belongs to the TRAFAC class TrmE-Era-EngA-EngB-Septin-like GTPase superfamily. AIG1/Toc34/Toc159-like paraseptin GTPase family. IAN subfamily.</text>
</comment>
<dbReference type="PANTHER" id="PTHR10903">
    <property type="entry name" value="GTPASE, IMAP FAMILY MEMBER-RELATED"/>
    <property type="match status" value="1"/>
</dbReference>
<comment type="caution">
    <text evidence="6">The sequence shown here is derived from an EMBL/GenBank/DDBJ whole genome shotgun (WGS) entry which is preliminary data.</text>
</comment>
<dbReference type="PANTHER" id="PTHR10903:SF184">
    <property type="entry name" value="GTP-BINDING PROTEIN A"/>
    <property type="match status" value="1"/>
</dbReference>
<feature type="domain" description="AIG1-type G" evidence="5">
    <location>
        <begin position="23"/>
        <end position="229"/>
    </location>
</feature>
<dbReference type="Pfam" id="PF04548">
    <property type="entry name" value="AIG1"/>
    <property type="match status" value="1"/>
</dbReference>
<dbReference type="FunFam" id="3.40.50.300:FF:000366">
    <property type="entry name" value="GTPase, IMAP family member 2"/>
    <property type="match status" value="1"/>
</dbReference>
<name>A0AA89BRD0_PINIB</name>
<dbReference type="Proteomes" id="UP001186944">
    <property type="component" value="Unassembled WGS sequence"/>
</dbReference>
<keyword evidence="7" id="KW-1185">Reference proteome</keyword>
<dbReference type="Gene3D" id="3.40.50.300">
    <property type="entry name" value="P-loop containing nucleotide triphosphate hydrolases"/>
    <property type="match status" value="1"/>
</dbReference>
<dbReference type="PROSITE" id="PS51720">
    <property type="entry name" value="G_AIG1"/>
    <property type="match status" value="1"/>
</dbReference>
<keyword evidence="3" id="KW-0342">GTP-binding</keyword>
<evidence type="ECO:0000256" key="2">
    <source>
        <dbReference type="ARBA" id="ARBA00022741"/>
    </source>
</evidence>
<dbReference type="InterPro" id="IPR006703">
    <property type="entry name" value="G_AIG1"/>
</dbReference>
<sequence length="320" mass="37228">MYSSIFVKGDDSCDRSEHIGIARNERRILLIGKTGVGKSTTGNTILGKKLFHAETSGESVTTQTKLGEAERFGKKLVVVDTPGLFDTNVDNDQVMMEIGKCYAITSPGLHAIVLVVEIGRFTEEENKTVNFFLDRFGENVINFLVVAFTHKRKLEDDGKTIHDYVQTLGPKSILKKLLNRVNNRYVVFGLRGNKNERENEVRDLLDAIERMTEYNGGQFYTNAMYEQAEQILKKRWQKEELKAKKRQEKEKQEALELVRSEYAQREHENERRREQQYMRLEKEMESFRSNMRRESERGIGSFFSSLMEGFGRFLRGFFRF</sequence>
<keyword evidence="2" id="KW-0547">Nucleotide-binding</keyword>
<organism evidence="6 7">
    <name type="scientific">Pinctada imbricata</name>
    <name type="common">Atlantic pearl-oyster</name>
    <name type="synonym">Pinctada martensii</name>
    <dbReference type="NCBI Taxonomy" id="66713"/>
    <lineage>
        <taxon>Eukaryota</taxon>
        <taxon>Metazoa</taxon>
        <taxon>Spiralia</taxon>
        <taxon>Lophotrochozoa</taxon>
        <taxon>Mollusca</taxon>
        <taxon>Bivalvia</taxon>
        <taxon>Autobranchia</taxon>
        <taxon>Pteriomorphia</taxon>
        <taxon>Pterioida</taxon>
        <taxon>Pterioidea</taxon>
        <taxon>Pteriidae</taxon>
        <taxon>Pinctada</taxon>
    </lineage>
</organism>
<reference evidence="6" key="1">
    <citation type="submission" date="2019-08" db="EMBL/GenBank/DDBJ databases">
        <title>The improved chromosome-level genome for the pearl oyster Pinctada fucata martensii using PacBio sequencing and Hi-C.</title>
        <authorList>
            <person name="Zheng Z."/>
        </authorList>
    </citation>
    <scope>NUCLEOTIDE SEQUENCE</scope>
    <source>
        <strain evidence="6">ZZ-2019</strain>
        <tissue evidence="6">Adductor muscle</tissue>
    </source>
</reference>
<accession>A0AA89BRD0</accession>